<dbReference type="PANTHER" id="PTHR33050">
    <property type="entry name" value="REVERSE TRANSCRIPTASE DOMAIN-CONTAINING PROTEIN"/>
    <property type="match status" value="1"/>
</dbReference>
<evidence type="ECO:0000313" key="2">
    <source>
        <dbReference type="Proteomes" id="UP001152795"/>
    </source>
</evidence>
<protein>
    <submittedName>
        <fullName evidence="1">Uncharacterized protein</fullName>
    </submittedName>
</protein>
<dbReference type="EMBL" id="CACRXK020000154">
    <property type="protein sequence ID" value="CAB3978955.1"/>
    <property type="molecule type" value="Genomic_DNA"/>
</dbReference>
<dbReference type="OrthoDB" id="5974805at2759"/>
<dbReference type="AlphaFoldDB" id="A0A6S7FHE6"/>
<evidence type="ECO:0000313" key="1">
    <source>
        <dbReference type="EMBL" id="CAB3978955.1"/>
    </source>
</evidence>
<reference evidence="1" key="1">
    <citation type="submission" date="2020-04" db="EMBL/GenBank/DDBJ databases">
        <authorList>
            <person name="Alioto T."/>
            <person name="Alioto T."/>
            <person name="Gomez Garrido J."/>
        </authorList>
    </citation>
    <scope>NUCLEOTIDE SEQUENCE</scope>
    <source>
        <strain evidence="1">A484AB</strain>
    </source>
</reference>
<keyword evidence="2" id="KW-1185">Reference proteome</keyword>
<organism evidence="1 2">
    <name type="scientific">Paramuricea clavata</name>
    <name type="common">Red gorgonian</name>
    <name type="synonym">Violescent sea-whip</name>
    <dbReference type="NCBI Taxonomy" id="317549"/>
    <lineage>
        <taxon>Eukaryota</taxon>
        <taxon>Metazoa</taxon>
        <taxon>Cnidaria</taxon>
        <taxon>Anthozoa</taxon>
        <taxon>Octocorallia</taxon>
        <taxon>Malacalcyonacea</taxon>
        <taxon>Plexauridae</taxon>
        <taxon>Paramuricea</taxon>
    </lineage>
</organism>
<proteinExistence type="predicted"/>
<dbReference type="Proteomes" id="UP001152795">
    <property type="component" value="Unassembled WGS sequence"/>
</dbReference>
<dbReference type="SUPFAM" id="SSF56672">
    <property type="entry name" value="DNA/RNA polymerases"/>
    <property type="match status" value="1"/>
</dbReference>
<dbReference type="InterPro" id="IPR043502">
    <property type="entry name" value="DNA/RNA_pol_sf"/>
</dbReference>
<accession>A0A6S7FHE6</accession>
<dbReference type="InterPro" id="IPR052055">
    <property type="entry name" value="Hepadnavirus_pol/RT"/>
</dbReference>
<name>A0A6S7FHE6_PARCT</name>
<sequence>MKDKPFKLDSLRDLLHYVPFNEGAYAPLETDDIRRLAAAQSAIFLVVYYLVALGYFLGLSKPKVTVREVQRLAGKCVAFSLAVLAAKLFTSRPFPLTDDLKDEISHWLFLANWGEPLPWRDEKHIVVSMATDASSSGWGGVILLPISKKVSDYWVGEECNWDIATKEAMAIDRMLLSNCDFLRDTRVDVHVDNQAVLQAWNNEQGRSHMLIQALKNIFFTTLNMNVALHLIYVPTKAKTRLIYRCAVCHT</sequence>
<dbReference type="PANTHER" id="PTHR33050:SF7">
    <property type="entry name" value="RIBONUCLEASE H"/>
    <property type="match status" value="1"/>
</dbReference>
<gene>
    <name evidence="1" type="ORF">PACLA_8A012031</name>
</gene>
<comment type="caution">
    <text evidence="1">The sequence shown here is derived from an EMBL/GenBank/DDBJ whole genome shotgun (WGS) entry which is preliminary data.</text>
</comment>